<dbReference type="GO" id="GO:0016491">
    <property type="term" value="F:oxidoreductase activity"/>
    <property type="evidence" value="ECO:0007669"/>
    <property type="project" value="InterPro"/>
</dbReference>
<dbReference type="AlphaFoldDB" id="A0A1M6R8H5"/>
<keyword evidence="4" id="KW-1185">Reference proteome</keyword>
<reference evidence="4" key="1">
    <citation type="submission" date="2016-11" db="EMBL/GenBank/DDBJ databases">
        <authorList>
            <person name="Varghese N."/>
            <person name="Submissions S."/>
        </authorList>
    </citation>
    <scope>NUCLEOTIDE SEQUENCE [LARGE SCALE GENOMIC DNA]</scope>
    <source>
        <strain evidence="4">DSM 14826</strain>
    </source>
</reference>
<dbReference type="PANTHER" id="PTHR43865">
    <property type="entry name" value="RUBRERYTHRIN-RELATED"/>
    <property type="match status" value="1"/>
</dbReference>
<dbReference type="Gene3D" id="1.20.1260.10">
    <property type="match status" value="1"/>
</dbReference>
<dbReference type="InterPro" id="IPR009078">
    <property type="entry name" value="Ferritin-like_SF"/>
</dbReference>
<evidence type="ECO:0000313" key="4">
    <source>
        <dbReference type="Proteomes" id="UP000243547"/>
    </source>
</evidence>
<proteinExistence type="predicted"/>
<dbReference type="InterPro" id="IPR052364">
    <property type="entry name" value="Rubrerythrin"/>
</dbReference>
<protein>
    <submittedName>
        <fullName evidence="3">Rubrerythrin</fullName>
    </submittedName>
</protein>
<dbReference type="OrthoDB" id="271558at2"/>
<dbReference type="Pfam" id="PF02915">
    <property type="entry name" value="Rubrerythrin"/>
    <property type="match status" value="1"/>
</dbReference>
<dbReference type="GO" id="GO:0046872">
    <property type="term" value="F:metal ion binding"/>
    <property type="evidence" value="ECO:0007669"/>
    <property type="project" value="InterPro"/>
</dbReference>
<name>A0A1M6R8H5_9FIRM</name>
<feature type="domain" description="Ferritin-like diiron" evidence="2">
    <location>
        <begin position="1"/>
        <end position="64"/>
    </location>
</feature>
<organism evidence="3 4">
    <name type="scientific">Anaerobranca californiensis DSM 14826</name>
    <dbReference type="NCBI Taxonomy" id="1120989"/>
    <lineage>
        <taxon>Bacteria</taxon>
        <taxon>Bacillati</taxon>
        <taxon>Bacillota</taxon>
        <taxon>Clostridia</taxon>
        <taxon>Eubacteriales</taxon>
        <taxon>Proteinivoracaceae</taxon>
        <taxon>Anaerobranca</taxon>
    </lineage>
</organism>
<evidence type="ECO:0000259" key="2">
    <source>
        <dbReference type="PROSITE" id="PS50905"/>
    </source>
</evidence>
<dbReference type="EMBL" id="FRAI01000028">
    <property type="protein sequence ID" value="SHK28740.1"/>
    <property type="molecule type" value="Genomic_DNA"/>
</dbReference>
<accession>A0A1M6R8H5</accession>
<dbReference type="Proteomes" id="UP000243547">
    <property type="component" value="Unassembled WGS sequence"/>
</dbReference>
<gene>
    <name evidence="3" type="ORF">SAMN02745227_01970</name>
</gene>
<dbReference type="CDD" id="cd01045">
    <property type="entry name" value="Ferritin_like_AB"/>
    <property type="match status" value="1"/>
</dbReference>
<sequence length="162" mass="19149">MLKEELQTIREAIQNEVEGYEFYKLAAEQSGSEESEKAFMLLAEEELKHANYLKELFDKIKKGDDDFQLAFVEEVPSPDIYNWDKVDGRFTGKAMAVFGIAIQLEKASIDFYQKAMENTKVEQAKELYKTLIKWEKVHLDQFTKEYEKYKEEWWADQSFAPF</sequence>
<dbReference type="PANTHER" id="PTHR43865:SF1">
    <property type="entry name" value="RUBRERYTHRIN-RELATED"/>
    <property type="match status" value="1"/>
</dbReference>
<dbReference type="RefSeq" id="WP_072908367.1">
    <property type="nucleotide sequence ID" value="NZ_FRAI01000028.1"/>
</dbReference>
<evidence type="ECO:0000256" key="1">
    <source>
        <dbReference type="ARBA" id="ARBA00001965"/>
    </source>
</evidence>
<dbReference type="SUPFAM" id="SSF47240">
    <property type="entry name" value="Ferritin-like"/>
    <property type="match status" value="1"/>
</dbReference>
<dbReference type="InterPro" id="IPR003251">
    <property type="entry name" value="Rr_diiron-bd_dom"/>
</dbReference>
<dbReference type="InterPro" id="IPR012347">
    <property type="entry name" value="Ferritin-like"/>
</dbReference>
<dbReference type="STRING" id="1120989.SAMN02745227_01970"/>
<evidence type="ECO:0000313" key="3">
    <source>
        <dbReference type="EMBL" id="SHK28740.1"/>
    </source>
</evidence>
<dbReference type="InterPro" id="IPR009040">
    <property type="entry name" value="Ferritin-like_diiron"/>
</dbReference>
<dbReference type="PROSITE" id="PS50905">
    <property type="entry name" value="FERRITIN_LIKE"/>
    <property type="match status" value="1"/>
</dbReference>
<comment type="cofactor">
    <cofactor evidence="1">
        <name>Fe(3+)</name>
        <dbReference type="ChEBI" id="CHEBI:29034"/>
    </cofactor>
</comment>